<dbReference type="Gene3D" id="1.25.40.10">
    <property type="entry name" value="Tetratricopeptide repeat domain"/>
    <property type="match status" value="2"/>
</dbReference>
<dbReference type="GO" id="GO:0016567">
    <property type="term" value="P:protein ubiquitination"/>
    <property type="evidence" value="ECO:0007669"/>
    <property type="project" value="TreeGrafter"/>
</dbReference>
<keyword evidence="1 9" id="KW-0132">Cell division</keyword>
<keyword evidence="6" id="KW-0131">Cell cycle</keyword>
<dbReference type="Pfam" id="PF04049">
    <property type="entry name" value="ANAPC8"/>
    <property type="match status" value="1"/>
</dbReference>
<dbReference type="GO" id="GO:0051301">
    <property type="term" value="P:cell division"/>
    <property type="evidence" value="ECO:0007669"/>
    <property type="project" value="UniProtKB-KW"/>
</dbReference>
<dbReference type="Proteomes" id="UP000241890">
    <property type="component" value="Unassembled WGS sequence"/>
</dbReference>
<dbReference type="AlphaFoldDB" id="A0A2R5GF37"/>
<evidence type="ECO:0000259" key="8">
    <source>
        <dbReference type="Pfam" id="PF04049"/>
    </source>
</evidence>
<evidence type="ECO:0000256" key="6">
    <source>
        <dbReference type="ARBA" id="ARBA00023306"/>
    </source>
</evidence>
<dbReference type="InterPro" id="IPR011990">
    <property type="entry name" value="TPR-like_helical_dom_sf"/>
</dbReference>
<organism evidence="9 10">
    <name type="scientific">Hondaea fermentalgiana</name>
    <dbReference type="NCBI Taxonomy" id="2315210"/>
    <lineage>
        <taxon>Eukaryota</taxon>
        <taxon>Sar</taxon>
        <taxon>Stramenopiles</taxon>
        <taxon>Bigyra</taxon>
        <taxon>Labyrinthulomycetes</taxon>
        <taxon>Thraustochytrida</taxon>
        <taxon>Thraustochytriidae</taxon>
        <taxon>Hondaea</taxon>
    </lineage>
</organism>
<keyword evidence="2" id="KW-0677">Repeat</keyword>
<dbReference type="SUPFAM" id="SSF48452">
    <property type="entry name" value="TPR-like"/>
    <property type="match status" value="3"/>
</dbReference>
<dbReference type="Pfam" id="PF13414">
    <property type="entry name" value="TPR_11"/>
    <property type="match status" value="1"/>
</dbReference>
<protein>
    <submittedName>
        <fullName evidence="9">Cell division cycle protein 23-like</fullName>
    </submittedName>
</protein>
<keyword evidence="10" id="KW-1185">Reference proteome</keyword>
<evidence type="ECO:0000256" key="7">
    <source>
        <dbReference type="PROSITE-ProRule" id="PRU00339"/>
    </source>
</evidence>
<dbReference type="SMART" id="SM00028">
    <property type="entry name" value="TPR"/>
    <property type="match status" value="5"/>
</dbReference>
<feature type="domain" description="Cdc23" evidence="8">
    <location>
        <begin position="17"/>
        <end position="288"/>
    </location>
</feature>
<keyword evidence="4" id="KW-0833">Ubl conjugation pathway</keyword>
<evidence type="ECO:0000256" key="3">
    <source>
        <dbReference type="ARBA" id="ARBA00022776"/>
    </source>
</evidence>
<evidence type="ECO:0000313" key="9">
    <source>
        <dbReference type="EMBL" id="GBG29546.1"/>
    </source>
</evidence>
<dbReference type="EMBL" id="BEYU01000060">
    <property type="protein sequence ID" value="GBG29546.1"/>
    <property type="molecule type" value="Genomic_DNA"/>
</dbReference>
<name>A0A2R5GF37_9STRA</name>
<dbReference type="InParanoid" id="A0A2R5GF37"/>
<dbReference type="PANTHER" id="PTHR12558">
    <property type="entry name" value="CELL DIVISION CYCLE 16,23,27"/>
    <property type="match status" value="1"/>
</dbReference>
<dbReference type="InterPro" id="IPR019734">
    <property type="entry name" value="TPR_rpt"/>
</dbReference>
<keyword evidence="3" id="KW-0498">Mitosis</keyword>
<evidence type="ECO:0000256" key="4">
    <source>
        <dbReference type="ARBA" id="ARBA00022786"/>
    </source>
</evidence>
<evidence type="ECO:0000313" key="10">
    <source>
        <dbReference type="Proteomes" id="UP000241890"/>
    </source>
</evidence>
<dbReference type="GO" id="GO:0045842">
    <property type="term" value="P:positive regulation of mitotic metaphase/anaphase transition"/>
    <property type="evidence" value="ECO:0007669"/>
    <property type="project" value="TreeGrafter"/>
</dbReference>
<comment type="caution">
    <text evidence="9">The sequence shown here is derived from an EMBL/GenBank/DDBJ whole genome shotgun (WGS) entry which is preliminary data.</text>
</comment>
<feature type="repeat" description="TPR" evidence="7">
    <location>
        <begin position="383"/>
        <end position="416"/>
    </location>
</feature>
<proteinExistence type="predicted"/>
<dbReference type="OrthoDB" id="10262026at2759"/>
<dbReference type="GO" id="GO:0031145">
    <property type="term" value="P:anaphase-promoting complex-dependent catabolic process"/>
    <property type="evidence" value="ECO:0007669"/>
    <property type="project" value="TreeGrafter"/>
</dbReference>
<evidence type="ECO:0000256" key="2">
    <source>
        <dbReference type="ARBA" id="ARBA00022737"/>
    </source>
</evidence>
<dbReference type="PANTHER" id="PTHR12558:SF10">
    <property type="entry name" value="CELL DIVISION CYCLE PROTEIN 23 HOMOLOG"/>
    <property type="match status" value="1"/>
</dbReference>
<feature type="repeat" description="TPR" evidence="7">
    <location>
        <begin position="417"/>
        <end position="450"/>
    </location>
</feature>
<reference evidence="9 10" key="1">
    <citation type="submission" date="2017-12" db="EMBL/GenBank/DDBJ databases">
        <title>Sequencing, de novo assembly and annotation of complete genome of a new Thraustochytrid species, strain FCC1311.</title>
        <authorList>
            <person name="Sedici K."/>
            <person name="Godart F."/>
            <person name="Aiese Cigliano R."/>
            <person name="Sanseverino W."/>
            <person name="Barakat M."/>
            <person name="Ortet P."/>
            <person name="Marechal E."/>
            <person name="Cagnac O."/>
            <person name="Amato A."/>
        </authorList>
    </citation>
    <scope>NUCLEOTIDE SEQUENCE [LARGE SCALE GENOMIC DNA]</scope>
</reference>
<dbReference type="InterPro" id="IPR007192">
    <property type="entry name" value="APC8"/>
</dbReference>
<dbReference type="GO" id="GO:0005680">
    <property type="term" value="C:anaphase-promoting complex"/>
    <property type="evidence" value="ECO:0007669"/>
    <property type="project" value="InterPro"/>
</dbReference>
<feature type="repeat" description="TPR" evidence="7">
    <location>
        <begin position="349"/>
        <end position="382"/>
    </location>
</feature>
<accession>A0A2R5GF37</accession>
<evidence type="ECO:0000256" key="5">
    <source>
        <dbReference type="ARBA" id="ARBA00022803"/>
    </source>
</evidence>
<evidence type="ECO:0000256" key="1">
    <source>
        <dbReference type="ARBA" id="ARBA00022618"/>
    </source>
</evidence>
<keyword evidence="5 7" id="KW-0802">TPR repeat</keyword>
<sequence>MSGADAEEAPRMWHEHEVRASLRMAIRATSTRGLKKSSLWLAELLNGIAEGFVVPAARPWAQAVDPAMDEHPSQMGVKQMPISGAASSSSSSSSSSLSSLLIAKSMFDLDELDRCAQHLSSDGLLPKSQNAKEIFLWAYSLYMVGEKRKEEEICEVADPLEQCQIRNGNLRLLRTELAPLHTEGAMDGYILYIYGVVLKEMQAKGPARRALAEAVSKEPLLWSAWLDLASLCSEKEDLDQLRLPEHWMTGFFRAHLALELQQNQEAMEILIDLADMFPRSSYLLAQQALAQYNLRNFDEAQEHFELLIARDPHRLQNMDTYSNILYVKECKAELSYLAHMAVRSNKYRPETCCIVGNYYSLKAQHERAVLYFKRALRLNRRYLSAWTLAGHEHVEMKNTEAAIEAYRSAVDINPRDYRAWYGLGQTYEILLMYFYALHYYRKATTLRPYDARMWAALAGCYEKLHRTKEAIKCYKRAECHNDREGIAAQRLASLYAENLQDREQAAYYYKKHLARREAEDAMGGQDAVEALRFLAGYYLKDEIDLPQAERFCEQLLDYAGRPEKKEAEAMLREIRQLRAAAAGASGTTSS</sequence>
<gene>
    <name evidence="9" type="ORF">FCC1311_057672</name>
</gene>
<dbReference type="Pfam" id="PF13181">
    <property type="entry name" value="TPR_8"/>
    <property type="match status" value="2"/>
</dbReference>
<dbReference type="PROSITE" id="PS50005">
    <property type="entry name" value="TPR"/>
    <property type="match status" value="3"/>
</dbReference>